<reference evidence="3" key="1">
    <citation type="journal article" date="2019" name="Int. J. Syst. Evol. Microbiol.">
        <title>The Global Catalogue of Microorganisms (GCM) 10K type strain sequencing project: providing services to taxonomists for standard genome sequencing and annotation.</title>
        <authorList>
            <consortium name="The Broad Institute Genomics Platform"/>
            <consortium name="The Broad Institute Genome Sequencing Center for Infectious Disease"/>
            <person name="Wu L."/>
            <person name="Ma J."/>
        </authorList>
    </citation>
    <scope>NUCLEOTIDE SEQUENCE [LARGE SCALE GENOMIC DNA]</scope>
    <source>
        <strain evidence="3">IBRC-M 10703</strain>
    </source>
</reference>
<dbReference type="InterPro" id="IPR011990">
    <property type="entry name" value="TPR-like_helical_dom_sf"/>
</dbReference>
<dbReference type="SUPFAM" id="SSF48452">
    <property type="entry name" value="TPR-like"/>
    <property type="match status" value="1"/>
</dbReference>
<gene>
    <name evidence="2" type="ORF">ACFOUV_04155</name>
</gene>
<feature type="repeat" description="TPR" evidence="1">
    <location>
        <begin position="113"/>
        <end position="146"/>
    </location>
</feature>
<dbReference type="InterPro" id="IPR019734">
    <property type="entry name" value="TPR_rpt"/>
</dbReference>
<keyword evidence="1" id="KW-0802">TPR repeat</keyword>
<evidence type="ECO:0000256" key="1">
    <source>
        <dbReference type="PROSITE-ProRule" id="PRU00339"/>
    </source>
</evidence>
<evidence type="ECO:0000313" key="2">
    <source>
        <dbReference type="EMBL" id="MFC4023007.1"/>
    </source>
</evidence>
<keyword evidence="3" id="KW-1185">Reference proteome</keyword>
<dbReference type="PROSITE" id="PS50005">
    <property type="entry name" value="TPR"/>
    <property type="match status" value="1"/>
</dbReference>
<dbReference type="InterPro" id="IPR051943">
    <property type="entry name" value="TRAFAC_Dynamin-like_GTPase"/>
</dbReference>
<name>A0ABV8GWK1_9BACI</name>
<dbReference type="PANTHER" id="PTHR43681">
    <property type="entry name" value="TRANSMEMBRANE GTPASE FZO"/>
    <property type="match status" value="1"/>
</dbReference>
<accession>A0ABV8GWK1</accession>
<proteinExistence type="predicted"/>
<dbReference type="Proteomes" id="UP001595772">
    <property type="component" value="Unassembled WGS sequence"/>
</dbReference>
<protein>
    <submittedName>
        <fullName evidence="2">GTP-binding protein</fullName>
    </submittedName>
</protein>
<dbReference type="InterPro" id="IPR027417">
    <property type="entry name" value="P-loop_NTPase"/>
</dbReference>
<sequence>MMTFEKQLINKTYYKTFIEGNESMHPIQVLGEMYMTEQKKEVTDLSSIRFSQGEVYFLNKDFESAIFKWENISDNLKPWAQKNIADAHYELDLLAIAEEYYKAVQTDSDVLKSELLLQLFSLYIERGKIEQAANSITNAIDFNPDYPNVTDLARAFFEEQQDFPNAVRLAVKEAIRTESLSWYEVLETYVERGYTAKITPNYFSEALITLYTIDQVRFESLVVALWNSYKQNDLYFPWLHEINDLLLNIELGRSHIWQKLSILYRENYFELINGDYLIRDLSDVIPKYLTNWMKISTVSDGLISSTAVLAWNDIFPSQIDASIVTVAESIVSESSHDHNGMENGLRLFDAIQKWATNNGVLLSEQFGWWIREQTDLENHHLLIAGTSASVKADFVNTLVGDELEGDYTSAILFKDGDEAEMHAISDNEIRNISHLGEVHTNIQNPFIVWKKPISYLHKNKLTLIDTPVLSNQTESRSAAFPYLHVADSVLYVLNADLPLTGKELDMAVRMNEQQPEMSIHFILGNMEQIDNNDEAMELIESTKAKIKTYFPYAKVFAFSKYYEHESQLDELSAFIGSMKDKDERDMEVRRANTILYYIKESIKYLFDRRTEIENSLIDNIKWNEEMVTKLEGAVNQVSDMEEEKVRIIHRSYNKIKAEMSEQLTAEIPKLLRECSRMVNEDSNFEKIHVQLNEEMNKQVFNYIEGTILPEFRIAIQGWIIESEEEFKESQANLNELSESFNYLYGEEKIVLDCDFKVLDDWRRDADRMTRGNIQLANANILLRSTPSQLLFKSAGKLFGSLSQNKGILQNKYKQFIEGKDYSETAKSITGTFMQQFEIFEQSLARDMSMFFAKPHEVLHESLENTHKEIKEDKDTLSNMRENPEIYRDPLTQFDLKLRQFEWMATAGEQIKV</sequence>
<dbReference type="PANTHER" id="PTHR43681:SF1">
    <property type="entry name" value="SARCALUMENIN"/>
    <property type="match status" value="1"/>
</dbReference>
<evidence type="ECO:0000313" key="3">
    <source>
        <dbReference type="Proteomes" id="UP001595772"/>
    </source>
</evidence>
<organism evidence="2 3">
    <name type="scientific">Oceanobacillus longus</name>
    <dbReference type="NCBI Taxonomy" id="930120"/>
    <lineage>
        <taxon>Bacteria</taxon>
        <taxon>Bacillati</taxon>
        <taxon>Bacillota</taxon>
        <taxon>Bacilli</taxon>
        <taxon>Bacillales</taxon>
        <taxon>Bacillaceae</taxon>
        <taxon>Oceanobacillus</taxon>
    </lineage>
</organism>
<comment type="caution">
    <text evidence="2">The sequence shown here is derived from an EMBL/GenBank/DDBJ whole genome shotgun (WGS) entry which is preliminary data.</text>
</comment>
<dbReference type="EMBL" id="JBHSAO010000001">
    <property type="protein sequence ID" value="MFC4023007.1"/>
    <property type="molecule type" value="Genomic_DNA"/>
</dbReference>
<dbReference type="Gene3D" id="3.40.50.300">
    <property type="entry name" value="P-loop containing nucleotide triphosphate hydrolases"/>
    <property type="match status" value="1"/>
</dbReference>
<dbReference type="Gene3D" id="1.25.40.10">
    <property type="entry name" value="Tetratricopeptide repeat domain"/>
    <property type="match status" value="1"/>
</dbReference>